<dbReference type="GO" id="GO:0006914">
    <property type="term" value="P:autophagy"/>
    <property type="evidence" value="ECO:0007669"/>
    <property type="project" value="UniProtKB-KW"/>
</dbReference>
<feature type="compositionally biased region" description="Polar residues" evidence="5">
    <location>
        <begin position="460"/>
        <end position="475"/>
    </location>
</feature>
<dbReference type="PROSITE" id="PS50081">
    <property type="entry name" value="ZF_DAG_PE_2"/>
    <property type="match status" value="1"/>
</dbReference>
<feature type="region of interest" description="Disordered" evidence="5">
    <location>
        <begin position="210"/>
        <end position="255"/>
    </location>
</feature>
<dbReference type="PANTHER" id="PTHR45971:SF1">
    <property type="entry name" value="RUBICON, ISOFORM A"/>
    <property type="match status" value="1"/>
</dbReference>
<dbReference type="Pfam" id="PF21054">
    <property type="entry name" value="RUBC_PIKBD"/>
    <property type="match status" value="1"/>
</dbReference>
<evidence type="ECO:0008006" key="10">
    <source>
        <dbReference type="Google" id="ProtNLM"/>
    </source>
</evidence>
<dbReference type="InterPro" id="IPR037213">
    <property type="entry name" value="Run_dom_sf"/>
</dbReference>
<feature type="region of interest" description="Disordered" evidence="5">
    <location>
        <begin position="528"/>
        <end position="572"/>
    </location>
</feature>
<evidence type="ECO:0000259" key="6">
    <source>
        <dbReference type="PROSITE" id="PS50081"/>
    </source>
</evidence>
<dbReference type="Gene3D" id="1.20.58.900">
    <property type="match status" value="1"/>
</dbReference>
<dbReference type="SUPFAM" id="SSF140741">
    <property type="entry name" value="RUN domain-like"/>
    <property type="match status" value="1"/>
</dbReference>
<feature type="compositionally biased region" description="Basic and acidic residues" evidence="5">
    <location>
        <begin position="528"/>
        <end position="547"/>
    </location>
</feature>
<dbReference type="Pfam" id="PF02759">
    <property type="entry name" value="RUN"/>
    <property type="match status" value="1"/>
</dbReference>
<name>A0A1B0GHP2_LUTLO</name>
<feature type="domain" description="Phorbol-ester/DAG-type" evidence="6">
    <location>
        <begin position="924"/>
        <end position="977"/>
    </location>
</feature>
<evidence type="ECO:0000256" key="4">
    <source>
        <dbReference type="ARBA" id="ARBA00023006"/>
    </source>
</evidence>
<sequence length="984" mass="111067">MSENGAGKACGSSRSHSRCDHTELLSGVREAILGGFQHNGDILGDVECFWKLLQALERVLVHGMRIFKIDGSPDVWRFIEALSWLNPSMAVSVAHTSSFSPVHIPHSRIKFNRELAWLFECLKSRTLSSKLSWLLSDFEHLSTCYEATAFLRAEKYTKALFICLEAVESGHCEVIERIDAKLFDEASTHRRSSSHPVYTMGNKPSLKINYDSPDDQETSEAVEEMPVKPKPVRVRKKTKRTRTKKPRKSRLKASSSLPNIATLEREPRARSMTITQPISIPFKPVRLTAESLEQQSARNVVPSFSYRTSREGGSECGGSTSRTVDKSTPTDLVPIQLVKCDDIKIHFDKRFTPKTPASTDATPAVQVPEVPEASASSVNTPSQRNLFSVLSTKKSLYPYLDVTLDKGESSGSNGTPFHSNLHTSPSPGDFMNTFIPLPGEKIRNRYRKSSVLEGLGSSPIVGSTPTTSRSEQAASRQPMRGQSLASYLQSAQFSQTNSDLERENAHFSVSDAMIAAIEQLRWTKIEKEESRGRNREAKTRTRLKQWDEENGDPIPGTSSSPDNVYSSESSEVSLENLSMFNESVSSDEMRLSESSQNTNDHVAYAEWGENTLEALSAEGVALSLISKFSDKQLPRASELMWMSPDNEPIVSPQSTGFTPNSLNGGHPGDGFRINSVLRGTKDWAPPRPQIIFTRHPSPNRKELITQQNFLCAGCGMRVAKAYAHRLRYCAYNGKYHCTGCHRNQISAIPARVLERWDFSCHPLYEKVRMLNLARTKRIQLKFVEDFIRSCRFATQVQKLFENVPNHLTIDVDVWSMVDLVAVKNGSFKRDVTLFIEKCEQHILSCELYEKVRMLNLARTKRIQLKFVEDFIRSCRFATQVQKLFENVPNHLTIDVDVWSMVDLVAVKNGSFKRDVTLFIEKCEQHILSCELCTARGFFCELCTKKTVIFPWQPNIRRCSDCGTCVHDNCWRGECPKCKRLQQRR</sequence>
<dbReference type="EMBL" id="AJWK01005391">
    <property type="status" value="NOT_ANNOTATED_CDS"/>
    <property type="molecule type" value="Genomic_DNA"/>
</dbReference>
<feature type="compositionally biased region" description="Low complexity" evidence="5">
    <location>
        <begin position="563"/>
        <end position="572"/>
    </location>
</feature>
<dbReference type="VEuPathDB" id="VectorBase:LLOJ001571"/>
<accession>A0A1B0GHP2</accession>
<dbReference type="Proteomes" id="UP000092461">
    <property type="component" value="Unassembled WGS sequence"/>
</dbReference>
<dbReference type="PROSITE" id="PS50826">
    <property type="entry name" value="RUN"/>
    <property type="match status" value="1"/>
</dbReference>
<evidence type="ECO:0000256" key="1">
    <source>
        <dbReference type="ARBA" id="ARBA00004603"/>
    </source>
</evidence>
<dbReference type="Pfam" id="PF13901">
    <property type="entry name" value="RH_dom"/>
    <property type="match status" value="2"/>
</dbReference>
<organism evidence="8 9">
    <name type="scientific">Lutzomyia longipalpis</name>
    <name type="common">Sand fly</name>
    <dbReference type="NCBI Taxonomy" id="7200"/>
    <lineage>
        <taxon>Eukaryota</taxon>
        <taxon>Metazoa</taxon>
        <taxon>Ecdysozoa</taxon>
        <taxon>Arthropoda</taxon>
        <taxon>Hexapoda</taxon>
        <taxon>Insecta</taxon>
        <taxon>Pterygota</taxon>
        <taxon>Neoptera</taxon>
        <taxon>Endopterygota</taxon>
        <taxon>Diptera</taxon>
        <taxon>Nematocera</taxon>
        <taxon>Psychodoidea</taxon>
        <taxon>Psychodidae</taxon>
        <taxon>Lutzomyia</taxon>
        <taxon>Lutzomyia</taxon>
    </lineage>
</organism>
<dbReference type="InterPro" id="IPR004012">
    <property type="entry name" value="Run_dom"/>
</dbReference>
<dbReference type="EMBL" id="AJWK01005392">
    <property type="status" value="NOT_ANNOTATED_CDS"/>
    <property type="molecule type" value="Genomic_DNA"/>
</dbReference>
<dbReference type="CDD" id="cd00029">
    <property type="entry name" value="C1"/>
    <property type="match status" value="1"/>
</dbReference>
<keyword evidence="4" id="KW-0072">Autophagy</keyword>
<evidence type="ECO:0000256" key="5">
    <source>
        <dbReference type="SAM" id="MobiDB-lite"/>
    </source>
</evidence>
<dbReference type="SMART" id="SM01175">
    <property type="entry name" value="DUF4206"/>
    <property type="match status" value="1"/>
</dbReference>
<dbReference type="InterPro" id="IPR025258">
    <property type="entry name" value="RH_dom"/>
</dbReference>
<evidence type="ECO:0000313" key="9">
    <source>
        <dbReference type="Proteomes" id="UP000092461"/>
    </source>
</evidence>
<dbReference type="InterPro" id="IPR052428">
    <property type="entry name" value="Autophagy_HostDef_Reg"/>
</dbReference>
<dbReference type="EnsemblMetazoa" id="LLOJ001571-RA">
    <property type="protein sequence ID" value="LLOJ001571-PA"/>
    <property type="gene ID" value="LLOJ001571"/>
</dbReference>
<feature type="compositionally biased region" description="Polar residues" evidence="5">
    <location>
        <begin position="317"/>
        <end position="327"/>
    </location>
</feature>
<dbReference type="VEuPathDB" id="VectorBase:LLONM1_002836"/>
<keyword evidence="2" id="KW-0597">Phosphoprotein</keyword>
<evidence type="ECO:0000256" key="2">
    <source>
        <dbReference type="ARBA" id="ARBA00022553"/>
    </source>
</evidence>
<evidence type="ECO:0000256" key="3">
    <source>
        <dbReference type="ARBA" id="ARBA00022753"/>
    </source>
</evidence>
<keyword evidence="3" id="KW-0967">Endosome</keyword>
<dbReference type="EMBL" id="AJWK01005390">
    <property type="status" value="NOT_ANNOTATED_CDS"/>
    <property type="molecule type" value="Genomic_DNA"/>
</dbReference>
<feature type="compositionally biased region" description="Basic residues" evidence="5">
    <location>
        <begin position="230"/>
        <end position="251"/>
    </location>
</feature>
<evidence type="ECO:0000259" key="7">
    <source>
        <dbReference type="PROSITE" id="PS50826"/>
    </source>
</evidence>
<dbReference type="InterPro" id="IPR048569">
    <property type="entry name" value="RUBC_PIKBD"/>
</dbReference>
<keyword evidence="9" id="KW-1185">Reference proteome</keyword>
<dbReference type="AlphaFoldDB" id="A0A1B0GHP2"/>
<dbReference type="GO" id="GO:0005770">
    <property type="term" value="C:late endosome"/>
    <property type="evidence" value="ECO:0007669"/>
    <property type="project" value="UniProtKB-SubCell"/>
</dbReference>
<dbReference type="GO" id="GO:1901981">
    <property type="term" value="F:phosphatidylinositol phosphate binding"/>
    <property type="evidence" value="ECO:0007669"/>
    <property type="project" value="TreeGrafter"/>
</dbReference>
<evidence type="ECO:0000313" key="8">
    <source>
        <dbReference type="EnsemblMetazoa" id="LLOJ001571-PA"/>
    </source>
</evidence>
<reference evidence="8" key="1">
    <citation type="submission" date="2020-05" db="UniProtKB">
        <authorList>
            <consortium name="EnsemblMetazoa"/>
        </authorList>
    </citation>
    <scope>IDENTIFICATION</scope>
    <source>
        <strain evidence="8">Jacobina</strain>
    </source>
</reference>
<dbReference type="EMBL" id="AJWK01005389">
    <property type="status" value="NOT_ANNOTATED_CDS"/>
    <property type="molecule type" value="Genomic_DNA"/>
</dbReference>
<feature type="region of interest" description="Disordered" evidence="5">
    <location>
        <begin position="305"/>
        <end position="327"/>
    </location>
</feature>
<dbReference type="InterPro" id="IPR002219">
    <property type="entry name" value="PKC_DAG/PE"/>
</dbReference>
<dbReference type="PANTHER" id="PTHR45971">
    <property type="entry name" value="PHOX (PX) DOMAIN-CONTAINING PROTEIN"/>
    <property type="match status" value="1"/>
</dbReference>
<feature type="domain" description="RUN" evidence="7">
    <location>
        <begin position="43"/>
        <end position="181"/>
    </location>
</feature>
<feature type="region of interest" description="Disordered" evidence="5">
    <location>
        <begin position="454"/>
        <end position="490"/>
    </location>
</feature>
<feature type="compositionally biased region" description="Acidic residues" evidence="5">
    <location>
        <begin position="212"/>
        <end position="223"/>
    </location>
</feature>
<comment type="subcellular location">
    <subcellularLocation>
        <location evidence="1">Late endosome</location>
    </subcellularLocation>
</comment>
<proteinExistence type="predicted"/>
<protein>
    <recommendedName>
        <fullName evidence="10">RUN domain-containing protein</fullName>
    </recommendedName>
</protein>